<feature type="domain" description="Ribosomal RNA large subunit methyltransferase K/L-like methyltransferase" evidence="3">
    <location>
        <begin position="131"/>
        <end position="332"/>
    </location>
</feature>
<dbReference type="Proteomes" id="UP000198406">
    <property type="component" value="Unassembled WGS sequence"/>
</dbReference>
<dbReference type="InterPro" id="IPR000241">
    <property type="entry name" value="RlmKL-like_Mtase"/>
</dbReference>
<evidence type="ECO:0000313" key="5">
    <source>
        <dbReference type="Proteomes" id="UP000198406"/>
    </source>
</evidence>
<dbReference type="InParanoid" id="A0A1Z5JBQ4"/>
<comment type="caution">
    <text evidence="4">The sequence shown here is derived from an EMBL/GenBank/DDBJ whole genome shotgun (WGS) entry which is preliminary data.</text>
</comment>
<evidence type="ECO:0000313" key="4">
    <source>
        <dbReference type="EMBL" id="GAX11332.1"/>
    </source>
</evidence>
<keyword evidence="5" id="KW-1185">Reference proteome</keyword>
<name>A0A1Z5JBQ4_FISSO</name>
<organism evidence="4 5">
    <name type="scientific">Fistulifera solaris</name>
    <name type="common">Oleaginous diatom</name>
    <dbReference type="NCBI Taxonomy" id="1519565"/>
    <lineage>
        <taxon>Eukaryota</taxon>
        <taxon>Sar</taxon>
        <taxon>Stramenopiles</taxon>
        <taxon>Ochrophyta</taxon>
        <taxon>Bacillariophyta</taxon>
        <taxon>Bacillariophyceae</taxon>
        <taxon>Bacillariophycidae</taxon>
        <taxon>Naviculales</taxon>
        <taxon>Naviculaceae</taxon>
        <taxon>Fistulifera</taxon>
    </lineage>
</organism>
<dbReference type="GO" id="GO:0043527">
    <property type="term" value="C:tRNA methyltransferase complex"/>
    <property type="evidence" value="ECO:0007669"/>
    <property type="project" value="UniProtKB-ARBA"/>
</dbReference>
<dbReference type="PANTHER" id="PTHR47313:SF1">
    <property type="entry name" value="RIBOSOMAL RNA LARGE SUBUNIT METHYLTRANSFERASE K_L"/>
    <property type="match status" value="1"/>
</dbReference>
<evidence type="ECO:0000256" key="2">
    <source>
        <dbReference type="ARBA" id="ARBA00022679"/>
    </source>
</evidence>
<reference evidence="4 5" key="1">
    <citation type="journal article" date="2015" name="Plant Cell">
        <title>Oil accumulation by the oleaginous diatom Fistulifera solaris as revealed by the genome and transcriptome.</title>
        <authorList>
            <person name="Tanaka T."/>
            <person name="Maeda Y."/>
            <person name="Veluchamy A."/>
            <person name="Tanaka M."/>
            <person name="Abida H."/>
            <person name="Marechal E."/>
            <person name="Bowler C."/>
            <person name="Muto M."/>
            <person name="Sunaga Y."/>
            <person name="Tanaka M."/>
            <person name="Yoshino T."/>
            <person name="Taniguchi T."/>
            <person name="Fukuda Y."/>
            <person name="Nemoto M."/>
            <person name="Matsumoto M."/>
            <person name="Wong P.S."/>
            <person name="Aburatani S."/>
            <person name="Fujibuchi W."/>
        </authorList>
    </citation>
    <scope>NUCLEOTIDE SEQUENCE [LARGE SCALE GENOMIC DNA]</scope>
    <source>
        <strain evidence="4 5">JPCC DA0580</strain>
    </source>
</reference>
<dbReference type="EMBL" id="BDSP01000040">
    <property type="protein sequence ID" value="GAX11332.1"/>
    <property type="molecule type" value="Genomic_DNA"/>
</dbReference>
<dbReference type="GO" id="GO:0070043">
    <property type="term" value="F:rRNA (guanine-N7-)-methyltransferase activity"/>
    <property type="evidence" value="ECO:0007669"/>
    <property type="project" value="TreeGrafter"/>
</dbReference>
<dbReference type="PROSITE" id="PS01261">
    <property type="entry name" value="UPF0020"/>
    <property type="match status" value="1"/>
</dbReference>
<dbReference type="OrthoDB" id="416496at2759"/>
<dbReference type="Pfam" id="PF01170">
    <property type="entry name" value="UPF0020"/>
    <property type="match status" value="1"/>
</dbReference>
<dbReference type="PANTHER" id="PTHR47313">
    <property type="entry name" value="RIBOSOMAL RNA LARGE SUBUNIT METHYLTRANSFERASE K/L"/>
    <property type="match status" value="1"/>
</dbReference>
<dbReference type="InterPro" id="IPR029063">
    <property type="entry name" value="SAM-dependent_MTases_sf"/>
</dbReference>
<dbReference type="CDD" id="cd11715">
    <property type="entry name" value="THUMP_AdoMetMT"/>
    <property type="match status" value="1"/>
</dbReference>
<gene>
    <name evidence="4" type="ORF">FisN_15Lh263</name>
</gene>
<protein>
    <recommendedName>
        <fullName evidence="3">Ribosomal RNA large subunit methyltransferase K/L-like methyltransferase domain-containing protein</fullName>
    </recommendedName>
</protein>
<dbReference type="SUPFAM" id="SSF53335">
    <property type="entry name" value="S-adenosyl-L-methionine-dependent methyltransferases"/>
    <property type="match status" value="1"/>
</dbReference>
<accession>A0A1Z5JBQ4</accession>
<keyword evidence="1" id="KW-0489">Methyltransferase</keyword>
<sequence>MTLRGNRVHVPNMTHTQLFECCLRLGCATQISVPLLDNPLQCRGFAELERKLQHLPWKKWILNEKLSFQVQVSCQKSRLYHTTAITERIKRVLSTVSSPADEGPVVALQAQLHRDHLQLYLNARSFPLHQRGYRLETGKAPLREDLAYAMLWSAGLHSFDAVLDPFCGSGTLVLEAAAMVNGLPPGRLHDAPFYGTFLQNDKLWATLKEKRDPCRPVHVAGSDRDAGVIESAQANAVRAGVDDLVTLQQGAFSSHPWLSSDLRPRNLLWISNLPFGKRTTTSRRSGRVPALLPLYQKIVQHIHETTCRAVLLTDNQSLLRRCGILNEKELFHFSHGGIPVSVVRVHS</sequence>
<evidence type="ECO:0000259" key="3">
    <source>
        <dbReference type="Pfam" id="PF01170"/>
    </source>
</evidence>
<dbReference type="Gene3D" id="3.30.2130.30">
    <property type="match status" value="1"/>
</dbReference>
<evidence type="ECO:0000256" key="1">
    <source>
        <dbReference type="ARBA" id="ARBA00022603"/>
    </source>
</evidence>
<dbReference type="AlphaFoldDB" id="A0A1Z5JBQ4"/>
<dbReference type="InterPro" id="IPR053943">
    <property type="entry name" value="RlmKL-like_Mtase_CS"/>
</dbReference>
<proteinExistence type="predicted"/>
<dbReference type="Gene3D" id="3.40.50.150">
    <property type="entry name" value="Vaccinia Virus protein VP39"/>
    <property type="match status" value="1"/>
</dbReference>
<keyword evidence="2" id="KW-0808">Transferase</keyword>
<dbReference type="GO" id="GO:0008990">
    <property type="term" value="F:rRNA (guanine-N2-)-methyltransferase activity"/>
    <property type="evidence" value="ECO:0007669"/>
    <property type="project" value="TreeGrafter"/>
</dbReference>